<reference evidence="5 6" key="1">
    <citation type="submission" date="2024-09" db="EMBL/GenBank/DDBJ databases">
        <authorList>
            <person name="Zhang Y."/>
        </authorList>
    </citation>
    <scope>NUCLEOTIDE SEQUENCE [LARGE SCALE GENOMIC DNA]</scope>
    <source>
        <strain evidence="5 6">SH314</strain>
    </source>
</reference>
<keyword evidence="5" id="KW-0255">Endonuclease</keyword>
<evidence type="ECO:0000256" key="3">
    <source>
        <dbReference type="ARBA" id="ARBA00023125"/>
    </source>
</evidence>
<feature type="domain" description="Type I restriction modification DNA specificity" evidence="4">
    <location>
        <begin position="17"/>
        <end position="198"/>
    </location>
</feature>
<keyword evidence="3" id="KW-0238">DNA-binding</keyword>
<dbReference type="InterPro" id="IPR044946">
    <property type="entry name" value="Restrct_endonuc_typeI_TRD_sf"/>
</dbReference>
<evidence type="ECO:0000313" key="6">
    <source>
        <dbReference type="Proteomes" id="UP001576726"/>
    </source>
</evidence>
<dbReference type="CDD" id="cd17268">
    <property type="entry name" value="RMtype1_S_Ara36733I_TRD1-CR1_like"/>
    <property type="match status" value="1"/>
</dbReference>
<dbReference type="GO" id="GO:0016787">
    <property type="term" value="F:hydrolase activity"/>
    <property type="evidence" value="ECO:0007669"/>
    <property type="project" value="UniProtKB-KW"/>
</dbReference>
<keyword evidence="5" id="KW-0540">Nuclease</keyword>
<dbReference type="Proteomes" id="UP001576726">
    <property type="component" value="Unassembled WGS sequence"/>
</dbReference>
<dbReference type="CDD" id="cd17262">
    <property type="entry name" value="RMtype1_S_Aco12261I-TRD2-CR2"/>
    <property type="match status" value="1"/>
</dbReference>
<evidence type="ECO:0000259" key="4">
    <source>
        <dbReference type="Pfam" id="PF01420"/>
    </source>
</evidence>
<sequence>MSIASLMEKLLNGVEVNWKALGELGELVRGNGLPKTDFTESGVPAIHYGQIYTYYGLSTKTTISFVSPETAKKLKKVDTGDVVITNTSENLEDVGKALVYLGKPQAVTGGHATIFKPNSLIIGKYVAYFTQTSAFFCEKRKLAKGTKVIDVSAADLAKIQIPIPCPENPKKSQEIQAEIVRILDAFTAMTAELTAELNLRKKQYNHYRDQLLSFEEGEVEWTTLGKLAKNFDSKRKPITSSLREAGDIPYYGASGIVDYVKDYIFDGDFLLVSEDGANLLARNTPIAFSISGKTWVNNHAHVLKFDTYAERKYVEYYLNSIDLTPYISGAAQPKLNKKNLESICIPNPSPAEKERIVSILDKFDTVTSSIKEGLPREIELRQKQYEYYRDLLLSFPKPAEVVA</sequence>
<dbReference type="InterPro" id="IPR051212">
    <property type="entry name" value="Type-I_RE_S_subunit"/>
</dbReference>
<keyword evidence="2" id="KW-0680">Restriction system</keyword>
<gene>
    <name evidence="5" type="ORF">ACE02L_15960</name>
</gene>
<keyword evidence="5" id="KW-0378">Hydrolase</keyword>
<dbReference type="RefSeq" id="WP_374919796.1">
    <property type="nucleotide sequence ID" value="NZ_JBHFGJ010000008.1"/>
</dbReference>
<protein>
    <submittedName>
        <fullName evidence="5">Restriction endonuclease subunit S</fullName>
        <ecNumber evidence="5">3.1.21.-</ecNumber>
    </submittedName>
</protein>
<evidence type="ECO:0000256" key="2">
    <source>
        <dbReference type="ARBA" id="ARBA00022747"/>
    </source>
</evidence>
<keyword evidence="6" id="KW-1185">Reference proteome</keyword>
<name>A0ABV4VYH5_9GAMM</name>
<dbReference type="Pfam" id="PF01420">
    <property type="entry name" value="Methylase_S"/>
    <property type="match status" value="2"/>
</dbReference>
<comment type="similarity">
    <text evidence="1">Belongs to the type-I restriction system S methylase family.</text>
</comment>
<evidence type="ECO:0000256" key="1">
    <source>
        <dbReference type="ARBA" id="ARBA00010923"/>
    </source>
</evidence>
<accession>A0ABV4VYH5</accession>
<dbReference type="PANTHER" id="PTHR43140:SF1">
    <property type="entry name" value="TYPE I RESTRICTION ENZYME ECOKI SPECIFICITY SUBUNIT"/>
    <property type="match status" value="1"/>
</dbReference>
<dbReference type="InterPro" id="IPR000055">
    <property type="entry name" value="Restrct_endonuc_typeI_TRD"/>
</dbReference>
<dbReference type="PANTHER" id="PTHR43140">
    <property type="entry name" value="TYPE-1 RESTRICTION ENZYME ECOKI SPECIFICITY PROTEIN"/>
    <property type="match status" value="1"/>
</dbReference>
<evidence type="ECO:0000313" key="5">
    <source>
        <dbReference type="EMBL" id="MFB2654236.1"/>
    </source>
</evidence>
<dbReference type="EMBL" id="JBHFGJ010000008">
    <property type="protein sequence ID" value="MFB2654236.1"/>
    <property type="molecule type" value="Genomic_DNA"/>
</dbReference>
<dbReference type="SUPFAM" id="SSF116734">
    <property type="entry name" value="DNA methylase specificity domain"/>
    <property type="match status" value="2"/>
</dbReference>
<dbReference type="EC" id="3.1.21.-" evidence="5"/>
<dbReference type="Gene3D" id="3.90.220.20">
    <property type="entry name" value="DNA methylase specificity domains"/>
    <property type="match status" value="2"/>
</dbReference>
<dbReference type="GO" id="GO:0004519">
    <property type="term" value="F:endonuclease activity"/>
    <property type="evidence" value="ECO:0007669"/>
    <property type="project" value="UniProtKB-KW"/>
</dbReference>
<feature type="domain" description="Type I restriction modification DNA specificity" evidence="4">
    <location>
        <begin position="220"/>
        <end position="379"/>
    </location>
</feature>
<organism evidence="5 6">
    <name type="scientific">Shewanella seohaensis</name>
    <dbReference type="NCBI Taxonomy" id="755175"/>
    <lineage>
        <taxon>Bacteria</taxon>
        <taxon>Pseudomonadati</taxon>
        <taxon>Pseudomonadota</taxon>
        <taxon>Gammaproteobacteria</taxon>
        <taxon>Alteromonadales</taxon>
        <taxon>Shewanellaceae</taxon>
        <taxon>Shewanella</taxon>
    </lineage>
</organism>
<comment type="caution">
    <text evidence="5">The sequence shown here is derived from an EMBL/GenBank/DDBJ whole genome shotgun (WGS) entry which is preliminary data.</text>
</comment>
<proteinExistence type="inferred from homology"/>